<reference evidence="1 2" key="1">
    <citation type="journal article" date="2018" name="Nat. Genet.">
        <title>The Rosa genome provides new insights in the design of modern roses.</title>
        <authorList>
            <person name="Bendahmane M."/>
        </authorList>
    </citation>
    <scope>NUCLEOTIDE SEQUENCE [LARGE SCALE GENOMIC DNA]</scope>
    <source>
        <strain evidence="2">cv. Old Blush</strain>
    </source>
</reference>
<dbReference type="Gramene" id="PRQ31731">
    <property type="protein sequence ID" value="PRQ31731"/>
    <property type="gene ID" value="RchiOBHm_Chr5g0038711"/>
</dbReference>
<protein>
    <submittedName>
        <fullName evidence="1">Uncharacterized protein</fullName>
    </submittedName>
</protein>
<organism evidence="1 2">
    <name type="scientific">Rosa chinensis</name>
    <name type="common">China rose</name>
    <dbReference type="NCBI Taxonomy" id="74649"/>
    <lineage>
        <taxon>Eukaryota</taxon>
        <taxon>Viridiplantae</taxon>
        <taxon>Streptophyta</taxon>
        <taxon>Embryophyta</taxon>
        <taxon>Tracheophyta</taxon>
        <taxon>Spermatophyta</taxon>
        <taxon>Magnoliopsida</taxon>
        <taxon>eudicotyledons</taxon>
        <taxon>Gunneridae</taxon>
        <taxon>Pentapetalae</taxon>
        <taxon>rosids</taxon>
        <taxon>fabids</taxon>
        <taxon>Rosales</taxon>
        <taxon>Rosaceae</taxon>
        <taxon>Rosoideae</taxon>
        <taxon>Rosoideae incertae sedis</taxon>
        <taxon>Rosa</taxon>
    </lineage>
</organism>
<accession>A0A2P6QC33</accession>
<keyword evidence="2" id="KW-1185">Reference proteome</keyword>
<dbReference type="EMBL" id="PDCK01000043">
    <property type="protein sequence ID" value="PRQ31731.1"/>
    <property type="molecule type" value="Genomic_DNA"/>
</dbReference>
<proteinExistence type="predicted"/>
<dbReference type="AlphaFoldDB" id="A0A2P6QC33"/>
<gene>
    <name evidence="1" type="ORF">RchiOBHm_Chr5g0038711</name>
</gene>
<name>A0A2P6QC33_ROSCH</name>
<comment type="caution">
    <text evidence="1">The sequence shown here is derived from an EMBL/GenBank/DDBJ whole genome shotgun (WGS) entry which is preliminary data.</text>
</comment>
<evidence type="ECO:0000313" key="1">
    <source>
        <dbReference type="EMBL" id="PRQ31731.1"/>
    </source>
</evidence>
<dbReference type="Proteomes" id="UP000238479">
    <property type="component" value="Chromosome 5"/>
</dbReference>
<sequence length="59" mass="6426">MLVVTCCSADRRLAGGGVFLGHGVVPLRSIHSGLKLMDPPWDWVRLIGEALLHGSSEWQ</sequence>
<evidence type="ECO:0000313" key="2">
    <source>
        <dbReference type="Proteomes" id="UP000238479"/>
    </source>
</evidence>